<dbReference type="SUPFAM" id="SSF53335">
    <property type="entry name" value="S-adenosyl-L-methionine-dependent methyltransferases"/>
    <property type="match status" value="1"/>
</dbReference>
<evidence type="ECO:0000256" key="2">
    <source>
        <dbReference type="ARBA" id="ARBA00022603"/>
    </source>
</evidence>
<dbReference type="InterPro" id="IPR057206">
    <property type="entry name" value="DUF7884"/>
</dbReference>
<evidence type="ECO:0000256" key="3">
    <source>
        <dbReference type="ARBA" id="ARBA00022679"/>
    </source>
</evidence>
<accession>A0A9D2L972</accession>
<comment type="similarity">
    <text evidence="1">Belongs to the CFA/CMAS family.</text>
</comment>
<dbReference type="Pfam" id="PF25371">
    <property type="entry name" value="DUF7884"/>
    <property type="match status" value="1"/>
</dbReference>
<organism evidence="8 9">
    <name type="scientific">Candidatus Enterocloster faecavium</name>
    <dbReference type="NCBI Taxonomy" id="2838560"/>
    <lineage>
        <taxon>Bacteria</taxon>
        <taxon>Bacillati</taxon>
        <taxon>Bacillota</taxon>
        <taxon>Clostridia</taxon>
        <taxon>Lachnospirales</taxon>
        <taxon>Lachnospiraceae</taxon>
        <taxon>Enterocloster</taxon>
    </lineage>
</organism>
<dbReference type="PANTHER" id="PTHR43667:SF1">
    <property type="entry name" value="CYCLOPROPANE-FATTY-ACYL-PHOSPHOLIPID SYNTHASE"/>
    <property type="match status" value="1"/>
</dbReference>
<dbReference type="PIRSF" id="PIRSF003085">
    <property type="entry name" value="CMAS"/>
    <property type="match status" value="1"/>
</dbReference>
<name>A0A9D2L972_9FIRM</name>
<proteinExistence type="inferred from homology"/>
<keyword evidence="3" id="KW-0808">Transferase</keyword>
<feature type="active site" evidence="6">
    <location>
        <position position="360"/>
    </location>
</feature>
<keyword evidence="5" id="KW-0443">Lipid metabolism</keyword>
<dbReference type="EMBL" id="DWYS01000119">
    <property type="protein sequence ID" value="HJB08155.1"/>
    <property type="molecule type" value="Genomic_DNA"/>
</dbReference>
<dbReference type="GO" id="GO:0008610">
    <property type="term" value="P:lipid biosynthetic process"/>
    <property type="evidence" value="ECO:0007669"/>
    <property type="project" value="InterPro"/>
</dbReference>
<sequence>MLESMEEKAMVQFLERFDDNPFRIRFQDHEYQVGTGEPTFTVDFKKPIPVSKLLTSTSLALGEAYMDGDLEIEGNLYNALDHFLGQMAKFSTDEGALKKLIHTSLSKKNQEKEVTSHYDIGNDFYKLWLDPTMSYSCAYFAHENDSLYEAQVNKVDYILKKLHLEKGMSLLDIGCGWGFLLIEAAKKYGVKGTGITLSHEQYKEFQNRIKEQGLEDLLKVELMDYRDLPKSGMTFDRVVSVGMVEHVGRENYPLFIQDAAKVLNPGGLFLLHFISSVTEHAGDPWIKKYIFPGGVIPSLREMISAMGDEGFHVLDVENLRLHYNKTLLCWEKNYRDHIDEVRAMFDERFVRMWDLYLSACAATFHNGIIDLHQILASKGVNNEIPMVRWY</sequence>
<keyword evidence="2" id="KW-0489">Methyltransferase</keyword>
<comment type="caution">
    <text evidence="8">The sequence shown here is derived from an EMBL/GenBank/DDBJ whole genome shotgun (WGS) entry which is preliminary data.</text>
</comment>
<evidence type="ECO:0000256" key="4">
    <source>
        <dbReference type="ARBA" id="ARBA00022691"/>
    </source>
</evidence>
<evidence type="ECO:0000256" key="5">
    <source>
        <dbReference type="ARBA" id="ARBA00023098"/>
    </source>
</evidence>
<evidence type="ECO:0000256" key="6">
    <source>
        <dbReference type="PIRSR" id="PIRSR003085-1"/>
    </source>
</evidence>
<protein>
    <submittedName>
        <fullName evidence="8">Cyclopropane-fatty-acyl-phospholipid synthase family protein</fullName>
    </submittedName>
</protein>
<gene>
    <name evidence="8" type="ORF">H9716_09915</name>
</gene>
<evidence type="ECO:0000313" key="9">
    <source>
        <dbReference type="Proteomes" id="UP000886804"/>
    </source>
</evidence>
<dbReference type="PANTHER" id="PTHR43667">
    <property type="entry name" value="CYCLOPROPANE-FATTY-ACYL-PHOSPHOLIPID SYNTHASE"/>
    <property type="match status" value="1"/>
</dbReference>
<evidence type="ECO:0000256" key="1">
    <source>
        <dbReference type="ARBA" id="ARBA00010815"/>
    </source>
</evidence>
<dbReference type="InterPro" id="IPR050723">
    <property type="entry name" value="CFA/CMAS"/>
</dbReference>
<dbReference type="Pfam" id="PF02353">
    <property type="entry name" value="CMAS"/>
    <property type="match status" value="1"/>
</dbReference>
<dbReference type="InterPro" id="IPR003333">
    <property type="entry name" value="CMAS"/>
</dbReference>
<keyword evidence="4" id="KW-0949">S-adenosyl-L-methionine</keyword>
<dbReference type="GO" id="GO:0032259">
    <property type="term" value="P:methylation"/>
    <property type="evidence" value="ECO:0007669"/>
    <property type="project" value="UniProtKB-KW"/>
</dbReference>
<dbReference type="AlphaFoldDB" id="A0A9D2L972"/>
<dbReference type="InterPro" id="IPR029063">
    <property type="entry name" value="SAM-dependent_MTases_sf"/>
</dbReference>
<dbReference type="CDD" id="cd02440">
    <property type="entry name" value="AdoMet_MTases"/>
    <property type="match status" value="1"/>
</dbReference>
<feature type="domain" description="DUF7884" evidence="7">
    <location>
        <begin position="11"/>
        <end position="89"/>
    </location>
</feature>
<dbReference type="Gene3D" id="3.40.50.150">
    <property type="entry name" value="Vaccinia Virus protein VP39"/>
    <property type="match status" value="1"/>
</dbReference>
<reference evidence="8" key="1">
    <citation type="journal article" date="2021" name="PeerJ">
        <title>Extensive microbial diversity within the chicken gut microbiome revealed by metagenomics and culture.</title>
        <authorList>
            <person name="Gilroy R."/>
            <person name="Ravi A."/>
            <person name="Getino M."/>
            <person name="Pursley I."/>
            <person name="Horton D.L."/>
            <person name="Alikhan N.F."/>
            <person name="Baker D."/>
            <person name="Gharbi K."/>
            <person name="Hall N."/>
            <person name="Watson M."/>
            <person name="Adriaenssens E.M."/>
            <person name="Foster-Nyarko E."/>
            <person name="Jarju S."/>
            <person name="Secka A."/>
            <person name="Antonio M."/>
            <person name="Oren A."/>
            <person name="Chaudhuri R.R."/>
            <person name="La Ragione R."/>
            <person name="Hildebrand F."/>
            <person name="Pallen M.J."/>
        </authorList>
    </citation>
    <scope>NUCLEOTIDE SEQUENCE</scope>
    <source>
        <strain evidence="8">CHK188-4685</strain>
    </source>
</reference>
<dbReference type="Proteomes" id="UP000886804">
    <property type="component" value="Unassembled WGS sequence"/>
</dbReference>
<evidence type="ECO:0000313" key="8">
    <source>
        <dbReference type="EMBL" id="HJB08155.1"/>
    </source>
</evidence>
<reference evidence="8" key="2">
    <citation type="submission" date="2021-04" db="EMBL/GenBank/DDBJ databases">
        <authorList>
            <person name="Gilroy R."/>
        </authorList>
    </citation>
    <scope>NUCLEOTIDE SEQUENCE</scope>
    <source>
        <strain evidence="8">CHK188-4685</strain>
    </source>
</reference>
<dbReference type="GO" id="GO:0008168">
    <property type="term" value="F:methyltransferase activity"/>
    <property type="evidence" value="ECO:0007669"/>
    <property type="project" value="UniProtKB-KW"/>
</dbReference>
<evidence type="ECO:0000259" key="7">
    <source>
        <dbReference type="Pfam" id="PF25371"/>
    </source>
</evidence>